<organism evidence="2 3">
    <name type="scientific">Meganyctiphanes norvegica</name>
    <name type="common">Northern krill</name>
    <name type="synonym">Thysanopoda norvegica</name>
    <dbReference type="NCBI Taxonomy" id="48144"/>
    <lineage>
        <taxon>Eukaryota</taxon>
        <taxon>Metazoa</taxon>
        <taxon>Ecdysozoa</taxon>
        <taxon>Arthropoda</taxon>
        <taxon>Crustacea</taxon>
        <taxon>Multicrustacea</taxon>
        <taxon>Malacostraca</taxon>
        <taxon>Eumalacostraca</taxon>
        <taxon>Eucarida</taxon>
        <taxon>Euphausiacea</taxon>
        <taxon>Euphausiidae</taxon>
        <taxon>Meganyctiphanes</taxon>
    </lineage>
</organism>
<dbReference type="InterPro" id="IPR016187">
    <property type="entry name" value="CTDL_fold"/>
</dbReference>
<evidence type="ECO:0000313" key="2">
    <source>
        <dbReference type="EMBL" id="CAL4100862.1"/>
    </source>
</evidence>
<dbReference type="PROSITE" id="PS50041">
    <property type="entry name" value="C_TYPE_LECTIN_2"/>
    <property type="match status" value="2"/>
</dbReference>
<sequence length="288" mass="32231">MILIFLATDCPEGFFFAPGSHQCFKLFNDSEITWSAARTKCLSNGLELAKPYDAVALRHYIMERYGLNDEIWVGGYGDGSKIVWQRDGKQLRSGNPLWMSGHPSSYSTSTCLSLETIDTSWNSDPKQPYSTQPCSHPEFTLCELIDEATNCPEGFFMAGSSTQCFKLLNDSEISWSSARSKCQSEGLALAKPYDGVALRNYIMERYGLSDEIWIDGQGDGSKIIWKRDGKQLSSSSPLWRSGHPGSSVSTSYCLSLDTYDSNWKSNHSQPYKMQSCTTPEYPLCELII</sequence>
<keyword evidence="3" id="KW-1185">Reference proteome</keyword>
<dbReference type="SMART" id="SM00034">
    <property type="entry name" value="CLECT"/>
    <property type="match status" value="2"/>
</dbReference>
<dbReference type="EMBL" id="CAXKWB010011330">
    <property type="protein sequence ID" value="CAL4100862.1"/>
    <property type="molecule type" value="Genomic_DNA"/>
</dbReference>
<evidence type="ECO:0000259" key="1">
    <source>
        <dbReference type="PROSITE" id="PS50041"/>
    </source>
</evidence>
<dbReference type="PANTHER" id="PTHR22801:SF63">
    <property type="entry name" value="C-TYPE LECTIN DOMAIN-CONTAINING PROTEIN"/>
    <property type="match status" value="1"/>
</dbReference>
<dbReference type="InterPro" id="IPR001304">
    <property type="entry name" value="C-type_lectin-like"/>
</dbReference>
<name>A0AAV2QTI9_MEGNR</name>
<protein>
    <recommendedName>
        <fullName evidence="1">C-type lectin domain-containing protein</fullName>
    </recommendedName>
</protein>
<feature type="domain" description="C-type lectin" evidence="1">
    <location>
        <begin position="160"/>
        <end position="277"/>
    </location>
</feature>
<dbReference type="Gene3D" id="3.10.100.10">
    <property type="entry name" value="Mannose-Binding Protein A, subunit A"/>
    <property type="match status" value="2"/>
</dbReference>
<dbReference type="InterPro" id="IPR016186">
    <property type="entry name" value="C-type_lectin-like/link_sf"/>
</dbReference>
<dbReference type="InterPro" id="IPR050801">
    <property type="entry name" value="Ca-Dep_Lectins_ImmuneDev"/>
</dbReference>
<gene>
    <name evidence="2" type="ORF">MNOR_LOCUS16896</name>
</gene>
<dbReference type="CDD" id="cd00037">
    <property type="entry name" value="CLECT"/>
    <property type="match status" value="2"/>
</dbReference>
<feature type="domain" description="C-type lectin" evidence="1">
    <location>
        <begin position="19"/>
        <end position="143"/>
    </location>
</feature>
<proteinExistence type="predicted"/>
<accession>A0AAV2QTI9</accession>
<dbReference type="AlphaFoldDB" id="A0AAV2QTI9"/>
<dbReference type="Proteomes" id="UP001497623">
    <property type="component" value="Unassembled WGS sequence"/>
</dbReference>
<dbReference type="PANTHER" id="PTHR22801">
    <property type="entry name" value="LITHOSTATHINE"/>
    <property type="match status" value="1"/>
</dbReference>
<evidence type="ECO:0000313" key="3">
    <source>
        <dbReference type="Proteomes" id="UP001497623"/>
    </source>
</evidence>
<dbReference type="SUPFAM" id="SSF56436">
    <property type="entry name" value="C-type lectin-like"/>
    <property type="match status" value="2"/>
</dbReference>
<reference evidence="2 3" key="1">
    <citation type="submission" date="2024-05" db="EMBL/GenBank/DDBJ databases">
        <authorList>
            <person name="Wallberg A."/>
        </authorList>
    </citation>
    <scope>NUCLEOTIDE SEQUENCE [LARGE SCALE GENOMIC DNA]</scope>
</reference>
<comment type="caution">
    <text evidence="2">The sequence shown here is derived from an EMBL/GenBank/DDBJ whole genome shotgun (WGS) entry which is preliminary data.</text>
</comment>